<accession>A0ABQ9JN42</accession>
<dbReference type="EMBL" id="JAPWTJ010000348">
    <property type="protein sequence ID" value="KAJ8979347.1"/>
    <property type="molecule type" value="Genomic_DNA"/>
</dbReference>
<dbReference type="InterPro" id="IPR051217">
    <property type="entry name" value="Insect_Cuticle_Struc_Prot"/>
</dbReference>
<dbReference type="PANTHER" id="PTHR12236:SF75">
    <property type="entry name" value="CUTICULAR PROTEIN 62BB, ISOFORM A"/>
    <property type="match status" value="1"/>
</dbReference>
<proteinExistence type="predicted"/>
<dbReference type="InterPro" id="IPR000618">
    <property type="entry name" value="Insect_cuticle"/>
</dbReference>
<evidence type="ECO:0000313" key="4">
    <source>
        <dbReference type="Proteomes" id="UP001162164"/>
    </source>
</evidence>
<dbReference type="PRINTS" id="PR00947">
    <property type="entry name" value="CUTICLE"/>
</dbReference>
<comment type="caution">
    <text evidence="3">The sequence shown here is derived from an EMBL/GenBank/DDBJ whole genome shotgun (WGS) entry which is preliminary data.</text>
</comment>
<evidence type="ECO:0000256" key="2">
    <source>
        <dbReference type="PROSITE-ProRule" id="PRU00497"/>
    </source>
</evidence>
<dbReference type="PANTHER" id="PTHR12236">
    <property type="entry name" value="STRUCTURAL CONTITUENT OF CUTICLE"/>
    <property type="match status" value="1"/>
</dbReference>
<organism evidence="3 4">
    <name type="scientific">Molorchus minor</name>
    <dbReference type="NCBI Taxonomy" id="1323400"/>
    <lineage>
        <taxon>Eukaryota</taxon>
        <taxon>Metazoa</taxon>
        <taxon>Ecdysozoa</taxon>
        <taxon>Arthropoda</taxon>
        <taxon>Hexapoda</taxon>
        <taxon>Insecta</taxon>
        <taxon>Pterygota</taxon>
        <taxon>Neoptera</taxon>
        <taxon>Endopterygota</taxon>
        <taxon>Coleoptera</taxon>
        <taxon>Polyphaga</taxon>
        <taxon>Cucujiformia</taxon>
        <taxon>Chrysomeloidea</taxon>
        <taxon>Cerambycidae</taxon>
        <taxon>Lamiinae</taxon>
        <taxon>Monochamini</taxon>
        <taxon>Molorchus</taxon>
    </lineage>
</organism>
<evidence type="ECO:0000256" key="1">
    <source>
        <dbReference type="ARBA" id="ARBA00022460"/>
    </source>
</evidence>
<evidence type="ECO:0000313" key="3">
    <source>
        <dbReference type="EMBL" id="KAJ8979347.1"/>
    </source>
</evidence>
<dbReference type="PROSITE" id="PS51155">
    <property type="entry name" value="CHIT_BIND_RR_2"/>
    <property type="match status" value="1"/>
</dbReference>
<name>A0ABQ9JN42_9CUCU</name>
<dbReference type="InterPro" id="IPR031311">
    <property type="entry name" value="CHIT_BIND_RR_consensus"/>
</dbReference>
<dbReference type="Proteomes" id="UP001162164">
    <property type="component" value="Unassembled WGS sequence"/>
</dbReference>
<reference evidence="3" key="1">
    <citation type="journal article" date="2023" name="Insect Mol. Biol.">
        <title>Genome sequencing provides insights into the evolution of gene families encoding plant cell wall-degrading enzymes in longhorned beetles.</title>
        <authorList>
            <person name="Shin N.R."/>
            <person name="Okamura Y."/>
            <person name="Kirsch R."/>
            <person name="Pauchet Y."/>
        </authorList>
    </citation>
    <scope>NUCLEOTIDE SEQUENCE</scope>
    <source>
        <strain evidence="3">MMC_N1</strain>
    </source>
</reference>
<protein>
    <recommendedName>
        <fullName evidence="5">Cuticle protein</fullName>
    </recommendedName>
</protein>
<gene>
    <name evidence="3" type="ORF">NQ317_012943</name>
</gene>
<evidence type="ECO:0008006" key="5">
    <source>
        <dbReference type="Google" id="ProtNLM"/>
    </source>
</evidence>
<sequence length="73" mass="8220">MYTSLQRESSPKYEFKYGVRKTSTPGDIKSQHESRDGDVVKGHYSLLEPDGSIRTVEYSANKHSGFNAVVHTD</sequence>
<dbReference type="Pfam" id="PF00379">
    <property type="entry name" value="Chitin_bind_4"/>
    <property type="match status" value="1"/>
</dbReference>
<dbReference type="PROSITE" id="PS00233">
    <property type="entry name" value="CHIT_BIND_RR_1"/>
    <property type="match status" value="1"/>
</dbReference>
<keyword evidence="1 2" id="KW-0193">Cuticle</keyword>
<keyword evidence="4" id="KW-1185">Reference proteome</keyword>